<reference evidence="1" key="1">
    <citation type="submission" date="2021-03" db="EMBL/GenBank/DDBJ databases">
        <title>Draft genome sequence of rust myrtle Austropuccinia psidii MF-1, a brazilian biotype.</title>
        <authorList>
            <person name="Quecine M.C."/>
            <person name="Pachon D.M.R."/>
            <person name="Bonatelli M.L."/>
            <person name="Correr F.H."/>
            <person name="Franceschini L.M."/>
            <person name="Leite T.F."/>
            <person name="Margarido G.R.A."/>
            <person name="Almeida C.A."/>
            <person name="Ferrarezi J.A."/>
            <person name="Labate C.A."/>
        </authorList>
    </citation>
    <scope>NUCLEOTIDE SEQUENCE</scope>
    <source>
        <strain evidence="1">MF-1</strain>
    </source>
</reference>
<dbReference type="EMBL" id="AVOT02004615">
    <property type="protein sequence ID" value="MBW0476857.1"/>
    <property type="molecule type" value="Genomic_DNA"/>
</dbReference>
<keyword evidence="2" id="KW-1185">Reference proteome</keyword>
<evidence type="ECO:0000313" key="1">
    <source>
        <dbReference type="EMBL" id="MBW0476857.1"/>
    </source>
</evidence>
<protein>
    <submittedName>
        <fullName evidence="1">Uncharacterized protein</fullName>
    </submittedName>
</protein>
<sequence length="100" mass="11369">MGQSKELANELTRNTFHLIGAINIAPSWTVSMDDAAAFFQHWKKFHLSNQHLFPKQKGNPNNHFSDHIPNLLQRWGPAQVSATWGYEPLIGLFAKMPTNN</sequence>
<comment type="caution">
    <text evidence="1">The sequence shown here is derived from an EMBL/GenBank/DDBJ whole genome shotgun (WGS) entry which is preliminary data.</text>
</comment>
<evidence type="ECO:0000313" key="2">
    <source>
        <dbReference type="Proteomes" id="UP000765509"/>
    </source>
</evidence>
<dbReference type="AlphaFoldDB" id="A0A9Q3C4A3"/>
<accession>A0A9Q3C4A3</accession>
<gene>
    <name evidence="1" type="ORF">O181_016572</name>
</gene>
<dbReference type="Proteomes" id="UP000765509">
    <property type="component" value="Unassembled WGS sequence"/>
</dbReference>
<proteinExistence type="predicted"/>
<dbReference type="OrthoDB" id="2507659at2759"/>
<name>A0A9Q3C4A3_9BASI</name>
<organism evidence="1 2">
    <name type="scientific">Austropuccinia psidii MF-1</name>
    <dbReference type="NCBI Taxonomy" id="1389203"/>
    <lineage>
        <taxon>Eukaryota</taxon>
        <taxon>Fungi</taxon>
        <taxon>Dikarya</taxon>
        <taxon>Basidiomycota</taxon>
        <taxon>Pucciniomycotina</taxon>
        <taxon>Pucciniomycetes</taxon>
        <taxon>Pucciniales</taxon>
        <taxon>Sphaerophragmiaceae</taxon>
        <taxon>Austropuccinia</taxon>
    </lineage>
</organism>